<sequence>MMPEYRKVLCAVEVGEHGEPVVAHAAGLALRYGAALTVLHVVEAASGFAEALVEEHIPHETRRRIWEEGLARIRGELEAMAARVVARDLGGRSPAPLAARVAEGRPAAVILALAEETGADLIVLGSHGRSTLGEVLVGSTAHRVSQRARVPVLLVPLR</sequence>
<dbReference type="SUPFAM" id="SSF52402">
    <property type="entry name" value="Adenine nucleotide alpha hydrolases-like"/>
    <property type="match status" value="1"/>
</dbReference>
<keyword evidence="6" id="KW-1185">Reference proteome</keyword>
<name>A0A3N1Y201_9GAMM</name>
<feature type="domain" description="UspA" evidence="4">
    <location>
        <begin position="5"/>
        <end position="156"/>
    </location>
</feature>
<dbReference type="EMBL" id="RJVI01000002">
    <property type="protein sequence ID" value="ROR32865.1"/>
    <property type="molecule type" value="Genomic_DNA"/>
</dbReference>
<comment type="similarity">
    <text evidence="1">Belongs to the universal stress protein A family.</text>
</comment>
<gene>
    <name evidence="5" type="ORF">EDC57_2079</name>
</gene>
<proteinExistence type="inferred from homology"/>
<dbReference type="Gene3D" id="3.40.50.620">
    <property type="entry name" value="HUPs"/>
    <property type="match status" value="1"/>
</dbReference>
<dbReference type="CDD" id="cd00293">
    <property type="entry name" value="USP-like"/>
    <property type="match status" value="1"/>
</dbReference>
<dbReference type="PRINTS" id="PR01438">
    <property type="entry name" value="UNVRSLSTRESS"/>
</dbReference>
<accession>A0A3N1Y201</accession>
<dbReference type="OrthoDB" id="9792500at2"/>
<dbReference type="InterPro" id="IPR014729">
    <property type="entry name" value="Rossmann-like_a/b/a_fold"/>
</dbReference>
<comment type="caution">
    <text evidence="5">The sequence shown here is derived from an EMBL/GenBank/DDBJ whole genome shotgun (WGS) entry which is preliminary data.</text>
</comment>
<evidence type="ECO:0000256" key="1">
    <source>
        <dbReference type="ARBA" id="ARBA00008791"/>
    </source>
</evidence>
<evidence type="ECO:0000256" key="2">
    <source>
        <dbReference type="ARBA" id="ARBA00022741"/>
    </source>
</evidence>
<organism evidence="5 6">
    <name type="scientific">Inmirania thermothiophila</name>
    <dbReference type="NCBI Taxonomy" id="1750597"/>
    <lineage>
        <taxon>Bacteria</taxon>
        <taxon>Pseudomonadati</taxon>
        <taxon>Pseudomonadota</taxon>
        <taxon>Gammaproteobacteria</taxon>
        <taxon>Chromatiales</taxon>
        <taxon>Ectothiorhodospiraceae</taxon>
        <taxon>Inmirania</taxon>
    </lineage>
</organism>
<keyword evidence="2" id="KW-0547">Nucleotide-binding</keyword>
<dbReference type="GO" id="GO:0005524">
    <property type="term" value="F:ATP binding"/>
    <property type="evidence" value="ECO:0007669"/>
    <property type="project" value="UniProtKB-KW"/>
</dbReference>
<dbReference type="InterPro" id="IPR006016">
    <property type="entry name" value="UspA"/>
</dbReference>
<evidence type="ECO:0000259" key="4">
    <source>
        <dbReference type="Pfam" id="PF00582"/>
    </source>
</evidence>
<dbReference type="PANTHER" id="PTHR46268">
    <property type="entry name" value="STRESS RESPONSE PROTEIN NHAX"/>
    <property type="match status" value="1"/>
</dbReference>
<keyword evidence="3" id="KW-0067">ATP-binding</keyword>
<dbReference type="InterPro" id="IPR006015">
    <property type="entry name" value="Universal_stress_UspA"/>
</dbReference>
<dbReference type="Proteomes" id="UP000276634">
    <property type="component" value="Unassembled WGS sequence"/>
</dbReference>
<reference evidence="5 6" key="1">
    <citation type="submission" date="2018-11" db="EMBL/GenBank/DDBJ databases">
        <title>Genomic Encyclopedia of Type Strains, Phase IV (KMG-IV): sequencing the most valuable type-strain genomes for metagenomic binning, comparative biology and taxonomic classification.</title>
        <authorList>
            <person name="Goeker M."/>
        </authorList>
    </citation>
    <scope>NUCLEOTIDE SEQUENCE [LARGE SCALE GENOMIC DNA]</scope>
    <source>
        <strain evidence="5 6">DSM 100275</strain>
    </source>
</reference>
<evidence type="ECO:0000313" key="5">
    <source>
        <dbReference type="EMBL" id="ROR32865.1"/>
    </source>
</evidence>
<protein>
    <submittedName>
        <fullName evidence="5">Nucleotide-binding universal stress UspA family protein</fullName>
    </submittedName>
</protein>
<dbReference type="Pfam" id="PF00582">
    <property type="entry name" value="Usp"/>
    <property type="match status" value="1"/>
</dbReference>
<evidence type="ECO:0000313" key="6">
    <source>
        <dbReference type="Proteomes" id="UP000276634"/>
    </source>
</evidence>
<dbReference type="AlphaFoldDB" id="A0A3N1Y201"/>
<dbReference type="PANTHER" id="PTHR46268:SF27">
    <property type="entry name" value="UNIVERSAL STRESS PROTEIN RV2623"/>
    <property type="match status" value="1"/>
</dbReference>
<evidence type="ECO:0000256" key="3">
    <source>
        <dbReference type="ARBA" id="ARBA00022840"/>
    </source>
</evidence>
<dbReference type="RefSeq" id="WP_123401763.1">
    <property type="nucleotide sequence ID" value="NZ_RJVI01000002.1"/>
</dbReference>